<keyword evidence="3" id="KW-1185">Reference proteome</keyword>
<proteinExistence type="predicted"/>
<gene>
    <name evidence="2" type="ORF">HINF_LOCUS48091</name>
    <name evidence="1" type="ORF">HINF_LOCUS59735</name>
</gene>
<name>A0AA86R7L4_9EUKA</name>
<evidence type="ECO:0000313" key="3">
    <source>
        <dbReference type="Proteomes" id="UP001642409"/>
    </source>
</evidence>
<protein>
    <submittedName>
        <fullName evidence="2">Hypothetical_protein</fullName>
    </submittedName>
</protein>
<dbReference type="EMBL" id="CATOUU010001103">
    <property type="protein sequence ID" value="CAI9972090.1"/>
    <property type="molecule type" value="Genomic_DNA"/>
</dbReference>
<organism evidence="1">
    <name type="scientific">Hexamita inflata</name>
    <dbReference type="NCBI Taxonomy" id="28002"/>
    <lineage>
        <taxon>Eukaryota</taxon>
        <taxon>Metamonada</taxon>
        <taxon>Diplomonadida</taxon>
        <taxon>Hexamitidae</taxon>
        <taxon>Hexamitinae</taxon>
        <taxon>Hexamita</taxon>
    </lineage>
</organism>
<reference evidence="2 3" key="2">
    <citation type="submission" date="2024-07" db="EMBL/GenBank/DDBJ databases">
        <authorList>
            <person name="Akdeniz Z."/>
        </authorList>
    </citation>
    <scope>NUCLEOTIDE SEQUENCE [LARGE SCALE GENOMIC DNA]</scope>
</reference>
<evidence type="ECO:0000313" key="2">
    <source>
        <dbReference type="EMBL" id="CAL6058201.1"/>
    </source>
</evidence>
<reference evidence="1" key="1">
    <citation type="submission" date="2023-06" db="EMBL/GenBank/DDBJ databases">
        <authorList>
            <person name="Kurt Z."/>
        </authorList>
    </citation>
    <scope>NUCLEOTIDE SEQUENCE</scope>
</reference>
<evidence type="ECO:0000313" key="1">
    <source>
        <dbReference type="EMBL" id="CAI9972090.1"/>
    </source>
</evidence>
<dbReference type="EMBL" id="CAXDID020000219">
    <property type="protein sequence ID" value="CAL6058201.1"/>
    <property type="molecule type" value="Genomic_DNA"/>
</dbReference>
<dbReference type="AlphaFoldDB" id="A0AA86R7L4"/>
<dbReference type="Proteomes" id="UP001642409">
    <property type="component" value="Unassembled WGS sequence"/>
</dbReference>
<accession>A0AA86R7L4</accession>
<sequence length="164" mass="19837">MQSGLFYNNERGCWAGSKRINCYYQNCWLDLDFLPTFNFLQEYLAQDQYQVGLNLTNWQLWVVFNVNINIFFQIAAYQMSNIEYVQKPEITRNIATNLTARTTIPPIQCTKQSQIKVLRYTFRFQCVQNLVPSRIQNYYLLQVFQRFYIYYFIILDVQFFQVDK</sequence>
<comment type="caution">
    <text evidence="1">The sequence shown here is derived from an EMBL/GenBank/DDBJ whole genome shotgun (WGS) entry which is preliminary data.</text>
</comment>